<name>A0A7E6F8E1_9MOLL</name>
<dbReference type="GO" id="GO:0005886">
    <property type="term" value="C:plasma membrane"/>
    <property type="evidence" value="ECO:0007669"/>
    <property type="project" value="TreeGrafter"/>
</dbReference>
<dbReference type="Pfam" id="PF13906">
    <property type="entry name" value="AA_permease_C"/>
    <property type="match status" value="1"/>
</dbReference>
<dbReference type="RefSeq" id="XP_036363783.1">
    <property type="nucleotide sequence ID" value="XM_036507890.1"/>
</dbReference>
<evidence type="ECO:0000256" key="4">
    <source>
        <dbReference type="ARBA" id="ARBA00023136"/>
    </source>
</evidence>
<reference evidence="6" key="1">
    <citation type="submission" date="2025-08" db="UniProtKB">
        <authorList>
            <consortium name="RefSeq"/>
        </authorList>
    </citation>
    <scope>IDENTIFICATION</scope>
</reference>
<keyword evidence="4" id="KW-0472">Membrane</keyword>
<dbReference type="PANTHER" id="PTHR43243">
    <property type="entry name" value="INNER MEMBRANE TRANSPORTER YGJI-RELATED"/>
    <property type="match status" value="1"/>
</dbReference>
<keyword evidence="5" id="KW-1185">Reference proteome</keyword>
<protein>
    <submittedName>
        <fullName evidence="6">Cationic amino acid transporter 3-like isoform X1</fullName>
    </submittedName>
</protein>
<keyword evidence="3" id="KW-1133">Transmembrane helix</keyword>
<dbReference type="Proteomes" id="UP000515154">
    <property type="component" value="Linkage group LG12"/>
</dbReference>
<gene>
    <name evidence="6" type="primary">LOC115218015</name>
</gene>
<evidence type="ECO:0000256" key="3">
    <source>
        <dbReference type="ARBA" id="ARBA00022989"/>
    </source>
</evidence>
<dbReference type="GO" id="GO:0097638">
    <property type="term" value="P:L-arginine import across plasma membrane"/>
    <property type="evidence" value="ECO:0007669"/>
    <property type="project" value="TreeGrafter"/>
</dbReference>
<dbReference type="Pfam" id="PF13520">
    <property type="entry name" value="AA_permease_2"/>
    <property type="match status" value="1"/>
</dbReference>
<dbReference type="GO" id="GO:0015189">
    <property type="term" value="F:L-lysine transmembrane transporter activity"/>
    <property type="evidence" value="ECO:0007669"/>
    <property type="project" value="TreeGrafter"/>
</dbReference>
<evidence type="ECO:0000313" key="6">
    <source>
        <dbReference type="RefSeq" id="XP_036363783.1"/>
    </source>
</evidence>
<evidence type="ECO:0000256" key="2">
    <source>
        <dbReference type="ARBA" id="ARBA00022692"/>
    </source>
</evidence>
<dbReference type="InterPro" id="IPR029485">
    <property type="entry name" value="CAT_C"/>
</dbReference>
<sequence length="691" mass="75996">MRLWRYLWNGITRSKTVDTSTIYETHLKRSLNVVDLLGLGVGSTLGIGVYVIICHVAHHQAGPSVVISVLIAGVAALLSGLCYSEFSARLPRAGAAYFYSYVTVGELCGFVVGWNILLDYMIAAAAGGKVWGQYLDNILNNTIQRYLDQRLGWSPGPGMDTHPDVMALSIVLIATFVTMIGAKVTSVVSCVCSLLNVVVVACIICVGFFHVNSQNWTAHPGFFPEGITGILAGAATLFVAFLGFDAVATTSEECKDPSRVVPVSIVTTLIICFVLYFGVAMAITLAYPWYQLQDRAALPKAYEARQIFGSNYVIGIGGMLGLSAALFGCLYSISRIIYSMADDHILFKCLSFVTKLTRSPAIAVFMGGLTSGTIAMVFKLETLIDTMAIGTLAAYTVVSISVLCLRYDSEIVGLYKEYEDISDIRTLRMASTDFINNTGYRTYKNYRLNRHDPHFYSSIDSFTKQGDSNSYINNVHQQNVEAKETFATQKSKSVICTELQDTSPMISVSGSNHSTTYQRISSIVSGSSFGSLFQFSNDCCEPSERSWRKFSISLIVYIISSVVLCVLTIHGRHYVYAQSWWAIIILAASLFTMITCLVVIARQPKNKINLLATTPYVPVVPLASFTLNAYLITSLPQSAWLRFAVWLAIGLLVYFGYGIHKSKERDLEDQEVILYEIPASDSVTENLTTSY</sequence>
<organism evidence="5 6">
    <name type="scientific">Octopus sinensis</name>
    <name type="common">East Asian common octopus</name>
    <dbReference type="NCBI Taxonomy" id="2607531"/>
    <lineage>
        <taxon>Eukaryota</taxon>
        <taxon>Metazoa</taxon>
        <taxon>Spiralia</taxon>
        <taxon>Lophotrochozoa</taxon>
        <taxon>Mollusca</taxon>
        <taxon>Cephalopoda</taxon>
        <taxon>Coleoidea</taxon>
        <taxon>Octopodiformes</taxon>
        <taxon>Octopoda</taxon>
        <taxon>Incirrata</taxon>
        <taxon>Octopodidae</taxon>
        <taxon>Octopus</taxon>
    </lineage>
</organism>
<comment type="subcellular location">
    <subcellularLocation>
        <location evidence="1">Membrane</location>
        <topology evidence="1">Multi-pass membrane protein</topology>
    </subcellularLocation>
</comment>
<dbReference type="GO" id="GO:0000064">
    <property type="term" value="F:L-ornithine transmembrane transporter activity"/>
    <property type="evidence" value="ECO:0007669"/>
    <property type="project" value="TreeGrafter"/>
</dbReference>
<evidence type="ECO:0000256" key="1">
    <source>
        <dbReference type="ARBA" id="ARBA00004141"/>
    </source>
</evidence>
<keyword evidence="2" id="KW-0812">Transmembrane</keyword>
<proteinExistence type="predicted"/>
<dbReference type="PANTHER" id="PTHR43243:SF105">
    <property type="entry name" value="CATIONIC AMINO ACID TRANSPORTER C-TERMINAL DOMAIN-CONTAINING PROTEIN"/>
    <property type="match status" value="1"/>
</dbReference>
<dbReference type="Gene3D" id="1.20.1740.10">
    <property type="entry name" value="Amino acid/polyamine transporter I"/>
    <property type="match status" value="2"/>
</dbReference>
<dbReference type="AlphaFoldDB" id="A0A7E6F8E1"/>
<evidence type="ECO:0000313" key="5">
    <source>
        <dbReference type="Proteomes" id="UP000515154"/>
    </source>
</evidence>
<dbReference type="InterPro" id="IPR002293">
    <property type="entry name" value="AA/rel_permease1"/>
</dbReference>
<dbReference type="GO" id="GO:0061459">
    <property type="term" value="F:L-arginine transmembrane transporter activity"/>
    <property type="evidence" value="ECO:0007669"/>
    <property type="project" value="TreeGrafter"/>
</dbReference>
<accession>A0A7E6F8E1</accession>